<feature type="non-terminal residue" evidence="1">
    <location>
        <position position="83"/>
    </location>
</feature>
<gene>
    <name evidence="1" type="ORF">FM068_11485</name>
</gene>
<accession>A0A6L8Q7A1</accession>
<evidence type="ECO:0000313" key="2">
    <source>
        <dbReference type="Proteomes" id="UP000472380"/>
    </source>
</evidence>
<dbReference type="Proteomes" id="UP000472380">
    <property type="component" value="Unassembled WGS sequence"/>
</dbReference>
<sequence>MGEHSSVGAVGESTLVRLAGIGWRGRGGTLAQSVETILALTALKKRAGSRLVRAWELKEDLRAVFRAADGSEAAELLDDWMHR</sequence>
<proteinExistence type="predicted"/>
<comment type="caution">
    <text evidence="1">The sequence shown here is derived from an EMBL/GenBank/DDBJ whole genome shotgun (WGS) entry which is preliminary data.</text>
</comment>
<dbReference type="EMBL" id="VJNE01000146">
    <property type="protein sequence ID" value="MZG29176.1"/>
    <property type="molecule type" value="Genomic_DNA"/>
</dbReference>
<dbReference type="AlphaFoldDB" id="A0A6L8Q7A1"/>
<evidence type="ECO:0000313" key="1">
    <source>
        <dbReference type="EMBL" id="MZG29176.1"/>
    </source>
</evidence>
<name>A0A6L8Q7A1_9ACTN</name>
<reference evidence="1 2" key="1">
    <citation type="submission" date="2019-07" db="EMBL/GenBank/DDBJ databases">
        <title>Draft genome sequence of Adlercreutzia equolifaciens IPLA 37004, a human intestinal strain that does not produces equol from daidzein.</title>
        <authorList>
            <person name="Vazquez L."/>
            <person name="Florez A.B."/>
            <person name="Mayo B."/>
        </authorList>
    </citation>
    <scope>NUCLEOTIDE SEQUENCE [LARGE SCALE GENOMIC DNA]</scope>
    <source>
        <strain evidence="1 2">IPLA 37004</strain>
    </source>
</reference>
<organism evidence="1 2">
    <name type="scientific">Adlercreutzia equolifaciens</name>
    <dbReference type="NCBI Taxonomy" id="446660"/>
    <lineage>
        <taxon>Bacteria</taxon>
        <taxon>Bacillati</taxon>
        <taxon>Actinomycetota</taxon>
        <taxon>Coriobacteriia</taxon>
        <taxon>Eggerthellales</taxon>
        <taxon>Eggerthellaceae</taxon>
        <taxon>Adlercreutzia</taxon>
    </lineage>
</organism>
<protein>
    <submittedName>
        <fullName evidence="1">Transposase</fullName>
    </submittedName>
</protein>